<sequence length="172" mass="19022">MDTQTTPEMTGPEEAAWVRLIALAELLPGVLDAQLLRDAQITHFEYTVLMSLESSPDRTSRMTRLASRTNATLPRLSHVAKRLEQRGLIERFPCPEDRRATNARLTDEGLALLDDAAPGHVDTVRHYVLDALDPDDLDRLYDIAGVLLERLDPEGRMTATACHPAKAAPLAS</sequence>
<dbReference type="Proteomes" id="UP001144396">
    <property type="component" value="Unassembled WGS sequence"/>
</dbReference>
<dbReference type="RefSeq" id="WP_309298772.1">
    <property type="nucleotide sequence ID" value="NZ_BSDP01000001.1"/>
</dbReference>
<dbReference type="PRINTS" id="PR00598">
    <property type="entry name" value="HTHMARR"/>
</dbReference>
<dbReference type="Gene3D" id="1.10.10.10">
    <property type="entry name" value="Winged helix-like DNA-binding domain superfamily/Winged helix DNA-binding domain"/>
    <property type="match status" value="1"/>
</dbReference>
<comment type="caution">
    <text evidence="2">The sequence shown here is derived from an EMBL/GenBank/DDBJ whole genome shotgun (WGS) entry which is preliminary data.</text>
</comment>
<dbReference type="AlphaFoldDB" id="A0A9W6CYS0"/>
<organism evidence="2 3">
    <name type="scientific">Agromyces rhizosphaerae</name>
    <dbReference type="NCBI Taxonomy" id="88374"/>
    <lineage>
        <taxon>Bacteria</taxon>
        <taxon>Bacillati</taxon>
        <taxon>Actinomycetota</taxon>
        <taxon>Actinomycetes</taxon>
        <taxon>Micrococcales</taxon>
        <taxon>Microbacteriaceae</taxon>
        <taxon>Agromyces</taxon>
    </lineage>
</organism>
<protein>
    <submittedName>
        <fullName evidence="2">MarR family transcriptional regulator</fullName>
    </submittedName>
</protein>
<evidence type="ECO:0000313" key="3">
    <source>
        <dbReference type="Proteomes" id="UP001144396"/>
    </source>
</evidence>
<reference evidence="2" key="1">
    <citation type="submission" date="2022-12" db="EMBL/GenBank/DDBJ databases">
        <title>Reference genome sequencing for broad-spectrum identification of bacterial and archaeal isolates by mass spectrometry.</title>
        <authorList>
            <person name="Sekiguchi Y."/>
            <person name="Tourlousse D.M."/>
        </authorList>
    </citation>
    <scope>NUCLEOTIDE SEQUENCE</scope>
    <source>
        <strain evidence="2">14</strain>
    </source>
</reference>
<keyword evidence="3" id="KW-1185">Reference proteome</keyword>
<dbReference type="SMART" id="SM00347">
    <property type="entry name" value="HTH_MARR"/>
    <property type="match status" value="1"/>
</dbReference>
<dbReference type="SUPFAM" id="SSF46785">
    <property type="entry name" value="Winged helix' DNA-binding domain"/>
    <property type="match status" value="1"/>
</dbReference>
<accession>A0A9W6CYS0</accession>
<dbReference type="InterPro" id="IPR036390">
    <property type="entry name" value="WH_DNA-bd_sf"/>
</dbReference>
<dbReference type="InterPro" id="IPR039422">
    <property type="entry name" value="MarR/SlyA-like"/>
</dbReference>
<evidence type="ECO:0000313" key="2">
    <source>
        <dbReference type="EMBL" id="GLI26318.1"/>
    </source>
</evidence>
<dbReference type="InterPro" id="IPR000835">
    <property type="entry name" value="HTH_MarR-typ"/>
</dbReference>
<dbReference type="EMBL" id="BSDP01000001">
    <property type="protein sequence ID" value="GLI26318.1"/>
    <property type="molecule type" value="Genomic_DNA"/>
</dbReference>
<dbReference type="PANTHER" id="PTHR33164">
    <property type="entry name" value="TRANSCRIPTIONAL REGULATOR, MARR FAMILY"/>
    <property type="match status" value="1"/>
</dbReference>
<feature type="domain" description="HTH marR-type" evidence="1">
    <location>
        <begin position="13"/>
        <end position="149"/>
    </location>
</feature>
<gene>
    <name evidence="2" type="ORF">ARHIZOSPH14_05600</name>
</gene>
<dbReference type="PANTHER" id="PTHR33164:SF99">
    <property type="entry name" value="MARR FAMILY REGULATORY PROTEIN"/>
    <property type="match status" value="1"/>
</dbReference>
<proteinExistence type="predicted"/>
<name>A0A9W6CYS0_9MICO</name>
<dbReference type="InterPro" id="IPR036388">
    <property type="entry name" value="WH-like_DNA-bd_sf"/>
</dbReference>
<dbReference type="GO" id="GO:0006950">
    <property type="term" value="P:response to stress"/>
    <property type="evidence" value="ECO:0007669"/>
    <property type="project" value="TreeGrafter"/>
</dbReference>
<evidence type="ECO:0000259" key="1">
    <source>
        <dbReference type="PROSITE" id="PS50995"/>
    </source>
</evidence>
<dbReference type="PROSITE" id="PS50995">
    <property type="entry name" value="HTH_MARR_2"/>
    <property type="match status" value="1"/>
</dbReference>
<dbReference type="Pfam" id="PF01047">
    <property type="entry name" value="MarR"/>
    <property type="match status" value="1"/>
</dbReference>
<dbReference type="GO" id="GO:0003700">
    <property type="term" value="F:DNA-binding transcription factor activity"/>
    <property type="evidence" value="ECO:0007669"/>
    <property type="project" value="InterPro"/>
</dbReference>